<evidence type="ECO:0000313" key="4">
    <source>
        <dbReference type="EMBL" id="CAG6399200.1"/>
    </source>
</evidence>
<dbReference type="GO" id="GO:0016747">
    <property type="term" value="F:acyltransferase activity, transferring groups other than amino-acyl groups"/>
    <property type="evidence" value="ECO:0007669"/>
    <property type="project" value="InterPro"/>
</dbReference>
<dbReference type="CDD" id="cd04301">
    <property type="entry name" value="NAT_SF"/>
    <property type="match status" value="1"/>
</dbReference>
<evidence type="ECO:0000313" key="5">
    <source>
        <dbReference type="Proteomes" id="UP001152519"/>
    </source>
</evidence>
<evidence type="ECO:0000259" key="3">
    <source>
        <dbReference type="PROSITE" id="PS51186"/>
    </source>
</evidence>
<dbReference type="PROSITE" id="PS51186">
    <property type="entry name" value="GNAT"/>
    <property type="match status" value="1"/>
</dbReference>
<sequence>MPANPSPLAAPTAEDHRAWYHVQSAALAHDRPGEPVPSQAAVRAGLTTTGSRRQLVLWLLRGSGDEPVATAVLRLSGTAADGSGTDGPADVQMTVHPAHRRLGTGSRLLATVTEAATAAGCASLAAEAVSGTPGEGFLATRDFVPVTRLTWQRLALDDIPDPVGKLPDVPHPGYRLTAWEGAVPDTLTDGFLGALRALPTPAAGLDTGGCRWDPAAVHEAAELAARRGDRLLTVAALHDGGDVAGYTTVLLPGDGARRAQQHDTAVVPAHRGHGLGLWMKAEMLRRLPAVQPDLAEIHTCVPDDNRHLLAVNTSLGFRPLRRTVRFRLRLRRR</sequence>
<accession>A0A9W4E4X1</accession>
<dbReference type="InterPro" id="IPR050832">
    <property type="entry name" value="Bact_Acetyltransf"/>
</dbReference>
<dbReference type="AlphaFoldDB" id="A0A9W4E4X1"/>
<dbReference type="RefSeq" id="WP_251501655.1">
    <property type="nucleotide sequence ID" value="NZ_CAJSLV010000121.1"/>
</dbReference>
<proteinExistence type="predicted"/>
<dbReference type="Pfam" id="PF00583">
    <property type="entry name" value="Acetyltransf_1"/>
    <property type="match status" value="2"/>
</dbReference>
<keyword evidence="5" id="KW-1185">Reference proteome</keyword>
<dbReference type="InterPro" id="IPR016181">
    <property type="entry name" value="Acyl_CoA_acyltransferase"/>
</dbReference>
<reference evidence="4" key="1">
    <citation type="submission" date="2021-05" db="EMBL/GenBank/DDBJ databases">
        <authorList>
            <person name="Arsene-Ploetze F."/>
        </authorList>
    </citation>
    <scope>NUCLEOTIDE SEQUENCE</scope>
    <source>
        <strain evidence="4">DSM 42138</strain>
    </source>
</reference>
<dbReference type="PANTHER" id="PTHR43877:SF1">
    <property type="entry name" value="ACETYLTRANSFERASE"/>
    <property type="match status" value="1"/>
</dbReference>
<dbReference type="EMBL" id="CAJSLV010000121">
    <property type="protein sequence ID" value="CAG6399200.1"/>
    <property type="molecule type" value="Genomic_DNA"/>
</dbReference>
<keyword evidence="2" id="KW-0012">Acyltransferase</keyword>
<dbReference type="PANTHER" id="PTHR43877">
    <property type="entry name" value="AMINOALKYLPHOSPHONATE N-ACETYLTRANSFERASE-RELATED-RELATED"/>
    <property type="match status" value="1"/>
</dbReference>
<name>A0A9W4E4X1_9ACTN</name>
<protein>
    <submittedName>
        <fullName evidence="4">Acetyltransferase (GNAT) family protein</fullName>
    </submittedName>
</protein>
<dbReference type="Gene3D" id="3.40.630.30">
    <property type="match status" value="1"/>
</dbReference>
<organism evidence="4 5">
    <name type="scientific">Actinacidiphila cocklensis</name>
    <dbReference type="NCBI Taxonomy" id="887465"/>
    <lineage>
        <taxon>Bacteria</taxon>
        <taxon>Bacillati</taxon>
        <taxon>Actinomycetota</taxon>
        <taxon>Actinomycetes</taxon>
        <taxon>Kitasatosporales</taxon>
        <taxon>Streptomycetaceae</taxon>
        <taxon>Actinacidiphila</taxon>
    </lineage>
</organism>
<dbReference type="Proteomes" id="UP001152519">
    <property type="component" value="Unassembled WGS sequence"/>
</dbReference>
<comment type="caution">
    <text evidence="4">The sequence shown here is derived from an EMBL/GenBank/DDBJ whole genome shotgun (WGS) entry which is preliminary data.</text>
</comment>
<dbReference type="SUPFAM" id="SSF55729">
    <property type="entry name" value="Acyl-CoA N-acyltransferases (Nat)"/>
    <property type="match status" value="2"/>
</dbReference>
<dbReference type="InterPro" id="IPR000182">
    <property type="entry name" value="GNAT_dom"/>
</dbReference>
<gene>
    <name evidence="4" type="ORF">SCOCK_860010</name>
</gene>
<keyword evidence="1" id="KW-0808">Transferase</keyword>
<evidence type="ECO:0000256" key="1">
    <source>
        <dbReference type="ARBA" id="ARBA00022679"/>
    </source>
</evidence>
<evidence type="ECO:0000256" key="2">
    <source>
        <dbReference type="ARBA" id="ARBA00023315"/>
    </source>
</evidence>
<feature type="domain" description="N-acetyltransferase" evidence="3">
    <location>
        <begin position="6"/>
        <end position="190"/>
    </location>
</feature>